<dbReference type="OrthoDB" id="15735at2759"/>
<comment type="similarity">
    <text evidence="1">Belongs to the free Met sulfoxide reductase family.</text>
</comment>
<dbReference type="GO" id="GO:0033745">
    <property type="term" value="F:L-methionine-(R)-S-oxide reductase activity"/>
    <property type="evidence" value="ECO:0007669"/>
    <property type="project" value="TreeGrafter"/>
</dbReference>
<dbReference type="InterPro" id="IPR051330">
    <property type="entry name" value="Phosphatase_reg/MetRdx"/>
</dbReference>
<keyword evidence="4" id="KW-1185">Reference proteome</keyword>
<sequence>MANLSALVYHELLSTPLRKDKPVNWVGFYYLPKKTIQDASIDPKDYSLVLGPFQGKVACTVIKFGRGVCGSVAVSHEPALVYNVHDFKGHIACDSSSLSELVIPIILNGQLVGVFDLDCSVIGGFDNEDLVGIQNLDEATKSRVGIGSLNYYDGSLNDQVLKIRKHEINGYPVDVGMVIVVEERKRRE</sequence>
<dbReference type="STRING" id="133412.A0A1R1X505"/>
<dbReference type="InterPro" id="IPR003018">
    <property type="entry name" value="GAF"/>
</dbReference>
<dbReference type="GO" id="GO:0005829">
    <property type="term" value="C:cytosol"/>
    <property type="evidence" value="ECO:0007669"/>
    <property type="project" value="TreeGrafter"/>
</dbReference>
<evidence type="ECO:0000313" key="4">
    <source>
        <dbReference type="Proteomes" id="UP000187283"/>
    </source>
</evidence>
<feature type="domain" description="GAF" evidence="2">
    <location>
        <begin position="48"/>
        <end position="130"/>
    </location>
</feature>
<gene>
    <name evidence="3" type="ORF">AYI70_g10761</name>
</gene>
<dbReference type="Proteomes" id="UP000187283">
    <property type="component" value="Unassembled WGS sequence"/>
</dbReference>
<dbReference type="AlphaFoldDB" id="A0A1R1X505"/>
<dbReference type="InterPro" id="IPR029016">
    <property type="entry name" value="GAF-like_dom_sf"/>
</dbReference>
<proteinExistence type="inferred from homology"/>
<comment type="caution">
    <text evidence="3">The sequence shown here is derived from an EMBL/GenBank/DDBJ whole genome shotgun (WGS) entry which is preliminary data.</text>
</comment>
<dbReference type="Pfam" id="PF01590">
    <property type="entry name" value="GAF"/>
    <property type="match status" value="1"/>
</dbReference>
<organism evidence="3 4">
    <name type="scientific">Smittium culicis</name>
    <dbReference type="NCBI Taxonomy" id="133412"/>
    <lineage>
        <taxon>Eukaryota</taxon>
        <taxon>Fungi</taxon>
        <taxon>Fungi incertae sedis</taxon>
        <taxon>Zoopagomycota</taxon>
        <taxon>Kickxellomycotina</taxon>
        <taxon>Harpellomycetes</taxon>
        <taxon>Harpellales</taxon>
        <taxon>Legeriomycetaceae</taxon>
        <taxon>Smittium</taxon>
    </lineage>
</organism>
<reference evidence="3 4" key="1">
    <citation type="submission" date="2017-01" db="EMBL/GenBank/DDBJ databases">
        <authorList>
            <person name="Mah S.A."/>
            <person name="Swanson W.J."/>
            <person name="Moy G.W."/>
            <person name="Vacquier V.D."/>
        </authorList>
    </citation>
    <scope>NUCLEOTIDE SEQUENCE [LARGE SCALE GENOMIC DNA]</scope>
    <source>
        <strain evidence="3 4">GSMNP</strain>
    </source>
</reference>
<dbReference type="SUPFAM" id="SSF55781">
    <property type="entry name" value="GAF domain-like"/>
    <property type="match status" value="1"/>
</dbReference>
<accession>A0A1R1X505</accession>
<dbReference type="PANTHER" id="PTHR21021:SF15">
    <property type="entry name" value="FREE METHIONINE-R-SULFOXIDE REDUCTASE"/>
    <property type="match status" value="1"/>
</dbReference>
<protein>
    <submittedName>
        <fullName evidence="3">Free methionine-R-sulfoxide reductase</fullName>
    </submittedName>
</protein>
<evidence type="ECO:0000256" key="1">
    <source>
        <dbReference type="ARBA" id="ARBA00038454"/>
    </source>
</evidence>
<name>A0A1R1X505_9FUNG</name>
<dbReference type="EMBL" id="LSSN01005340">
    <property type="protein sequence ID" value="OMJ09728.1"/>
    <property type="molecule type" value="Genomic_DNA"/>
</dbReference>
<dbReference type="PANTHER" id="PTHR21021">
    <property type="entry name" value="GAF/PUTATIVE CYTOSKELETAL PROTEIN"/>
    <property type="match status" value="1"/>
</dbReference>
<evidence type="ECO:0000313" key="3">
    <source>
        <dbReference type="EMBL" id="OMJ09728.1"/>
    </source>
</evidence>
<dbReference type="Gene3D" id="3.30.450.40">
    <property type="match status" value="1"/>
</dbReference>
<evidence type="ECO:0000259" key="2">
    <source>
        <dbReference type="Pfam" id="PF01590"/>
    </source>
</evidence>